<keyword evidence="2 4" id="KW-0863">Zinc-finger</keyword>
<feature type="region of interest" description="Disordered" evidence="5">
    <location>
        <begin position="74"/>
        <end position="105"/>
    </location>
</feature>
<dbReference type="PROSITE" id="PS50178">
    <property type="entry name" value="ZF_FYVE"/>
    <property type="match status" value="1"/>
</dbReference>
<dbReference type="GO" id="GO:0032266">
    <property type="term" value="F:phosphatidylinositol-3-phosphate binding"/>
    <property type="evidence" value="ECO:0007669"/>
    <property type="project" value="UniProtKB-ARBA"/>
</dbReference>
<sequence>MTTEKETMVDELPPFSFSKKPIKNSHLTSAISSFISNVVVPDNQPPQKPSFNNINYDEQIRAPRMSVANHYTYKPELPRPFTDRRSESDQSLQFPGDESAISDSSKLEQVLPTASNVPERLDSLQNDEGSLEKKLSRHQINEARTSSALETLVLADVPINPHGLSPKKSDTYLPATADLNRPTRRLLEPQPPRWGVESGILGDYAPLVNPQDIAQKINNDTSDHFGSDSSDASAGLLVQLKLRRAIDNLNNNVTTAERYDRSDRSDLDLAAHLNNDSRGPAIKQVYHMKKPMCLPAVLRPLSSESMNCGMKRVEPQNSPGSSGTTTTVVEMDSHNSTIPQQVSMEIPDDAAVSDQKVEPTHEHWKPNNSTDHCLSCFGEFGGFFLPQRLRRHHCRFCGLLYCQNCLYNNRELHMFEITSPIPEQPNTNNSEIETEEDHLISNSGLSSSTGLTQTTAVLFDENAGGVMLDCKARFVIPVFRNLPPEGVSRMQQKHKVCKVCKTCGSGYLKLMQVLNQPGGIKDDINSGYVFIENPYLNNPSELDSRDSVTTKASMPERRVLLAKTPDWTWSSF</sequence>
<evidence type="ECO:0000256" key="1">
    <source>
        <dbReference type="ARBA" id="ARBA00022723"/>
    </source>
</evidence>
<evidence type="ECO:0000256" key="4">
    <source>
        <dbReference type="PROSITE-ProRule" id="PRU00091"/>
    </source>
</evidence>
<evidence type="ECO:0000313" key="8">
    <source>
        <dbReference type="Proteomes" id="UP001338582"/>
    </source>
</evidence>
<dbReference type="CDD" id="cd00065">
    <property type="entry name" value="FYVE_like_SF"/>
    <property type="match status" value="1"/>
</dbReference>
<reference evidence="7 8" key="1">
    <citation type="submission" date="2023-10" db="EMBL/GenBank/DDBJ databases">
        <title>Draft Genome Sequence of Candida saopaulonensis from a very Premature Infant with Sepsis.</title>
        <authorList>
            <person name="Ning Y."/>
            <person name="Dai R."/>
            <person name="Xiao M."/>
            <person name="Xu Y."/>
            <person name="Yan Q."/>
            <person name="Zhang L."/>
        </authorList>
    </citation>
    <scope>NUCLEOTIDE SEQUENCE [LARGE SCALE GENOMIC DNA]</scope>
    <source>
        <strain evidence="7 8">19XY460</strain>
    </source>
</reference>
<dbReference type="Pfam" id="PF01363">
    <property type="entry name" value="FYVE"/>
    <property type="match status" value="1"/>
</dbReference>
<evidence type="ECO:0000256" key="3">
    <source>
        <dbReference type="ARBA" id="ARBA00022833"/>
    </source>
</evidence>
<protein>
    <recommendedName>
        <fullName evidence="6">FYVE-type domain-containing protein</fullName>
    </recommendedName>
</protein>
<dbReference type="InterPro" id="IPR000306">
    <property type="entry name" value="Znf_FYVE"/>
</dbReference>
<dbReference type="SUPFAM" id="SSF57903">
    <property type="entry name" value="FYVE/PHD zinc finger"/>
    <property type="match status" value="1"/>
</dbReference>
<evidence type="ECO:0000256" key="5">
    <source>
        <dbReference type="SAM" id="MobiDB-lite"/>
    </source>
</evidence>
<dbReference type="InterPro" id="IPR013083">
    <property type="entry name" value="Znf_RING/FYVE/PHD"/>
</dbReference>
<evidence type="ECO:0000259" key="6">
    <source>
        <dbReference type="PROSITE" id="PS50178"/>
    </source>
</evidence>
<evidence type="ECO:0000313" key="7">
    <source>
        <dbReference type="EMBL" id="WPK23075.1"/>
    </source>
</evidence>
<dbReference type="Gene3D" id="3.30.40.10">
    <property type="entry name" value="Zinc/RING finger domain, C3HC4 (zinc finger)"/>
    <property type="match status" value="1"/>
</dbReference>
<dbReference type="GO" id="GO:0008270">
    <property type="term" value="F:zinc ion binding"/>
    <property type="evidence" value="ECO:0007669"/>
    <property type="project" value="UniProtKB-KW"/>
</dbReference>
<keyword evidence="1" id="KW-0479">Metal-binding</keyword>
<dbReference type="Proteomes" id="UP001338582">
    <property type="component" value="Chromosome 1"/>
</dbReference>
<dbReference type="EMBL" id="CP138894">
    <property type="protein sequence ID" value="WPK23075.1"/>
    <property type="molecule type" value="Genomic_DNA"/>
</dbReference>
<dbReference type="RefSeq" id="XP_062875462.1">
    <property type="nucleotide sequence ID" value="XM_063019392.1"/>
</dbReference>
<feature type="domain" description="FYVE-type" evidence="6">
    <location>
        <begin position="367"/>
        <end position="405"/>
    </location>
</feature>
<dbReference type="GeneID" id="88171368"/>
<dbReference type="AlphaFoldDB" id="A0AAX4H3H3"/>
<dbReference type="InterPro" id="IPR017455">
    <property type="entry name" value="Znf_FYVE-rel"/>
</dbReference>
<keyword evidence="3" id="KW-0862">Zinc</keyword>
<dbReference type="KEGG" id="asau:88171368"/>
<name>A0AAX4H3H3_9ASCO</name>
<dbReference type="SMART" id="SM00064">
    <property type="entry name" value="FYVE"/>
    <property type="match status" value="1"/>
</dbReference>
<keyword evidence="8" id="KW-1185">Reference proteome</keyword>
<accession>A0AAX4H3H3</accession>
<evidence type="ECO:0000256" key="2">
    <source>
        <dbReference type="ARBA" id="ARBA00022771"/>
    </source>
</evidence>
<gene>
    <name evidence="7" type="ORF">PUMCH_000299</name>
</gene>
<organism evidence="7 8">
    <name type="scientific">Australozyma saopauloensis</name>
    <dbReference type="NCBI Taxonomy" id="291208"/>
    <lineage>
        <taxon>Eukaryota</taxon>
        <taxon>Fungi</taxon>
        <taxon>Dikarya</taxon>
        <taxon>Ascomycota</taxon>
        <taxon>Saccharomycotina</taxon>
        <taxon>Pichiomycetes</taxon>
        <taxon>Metschnikowiaceae</taxon>
        <taxon>Australozyma</taxon>
    </lineage>
</organism>
<dbReference type="InterPro" id="IPR011011">
    <property type="entry name" value="Znf_FYVE_PHD"/>
</dbReference>
<proteinExistence type="predicted"/>